<keyword evidence="10 22" id="KW-0378">Hydrolase</keyword>
<dbReference type="GO" id="GO:0008270">
    <property type="term" value="F:zinc ion binding"/>
    <property type="evidence" value="ECO:0007669"/>
    <property type="project" value="UniProtKB-UniRule"/>
</dbReference>
<feature type="binding site" evidence="20">
    <location>
        <position position="407"/>
    </location>
    <ligand>
        <name>Zn(2+)</name>
        <dbReference type="ChEBI" id="CHEBI:29105"/>
        <note>catalytic</note>
    </ligand>
</feature>
<evidence type="ECO:0000256" key="1">
    <source>
        <dbReference type="ARBA" id="ARBA00001703"/>
    </source>
</evidence>
<dbReference type="EC" id="3.4.11.-" evidence="22"/>
<comment type="catalytic activity">
    <reaction evidence="1">
        <text>Release of N-terminal glutamate (and to a lesser extent aspartate) from a peptide.</text>
        <dbReference type="EC" id="3.4.11.7"/>
    </reaction>
</comment>
<comment type="subcellular location">
    <subcellularLocation>
        <location evidence="2">Cell membrane</location>
        <topology evidence="2">Single-pass type II membrane protein</topology>
    </subcellularLocation>
</comment>
<evidence type="ECO:0000256" key="20">
    <source>
        <dbReference type="PIRSR" id="PIRSR634016-3"/>
    </source>
</evidence>
<feature type="domain" description="Aminopeptidase N-like N-terminal" evidence="25">
    <location>
        <begin position="99"/>
        <end position="300"/>
    </location>
</feature>
<dbReference type="InterPro" id="IPR027268">
    <property type="entry name" value="Peptidase_M4/M1_CTD_sf"/>
</dbReference>
<dbReference type="InterPro" id="IPR034016">
    <property type="entry name" value="M1_APN-typ"/>
</dbReference>
<dbReference type="GO" id="GO:0005886">
    <property type="term" value="C:plasma membrane"/>
    <property type="evidence" value="ECO:0007669"/>
    <property type="project" value="UniProtKB-SubCell"/>
</dbReference>
<dbReference type="PANTHER" id="PTHR11533">
    <property type="entry name" value="PROTEASE M1 ZINC METALLOPROTEASE"/>
    <property type="match status" value="1"/>
</dbReference>
<dbReference type="Gene3D" id="2.60.40.1730">
    <property type="entry name" value="tricorn interacting facor f3 domain"/>
    <property type="match status" value="1"/>
</dbReference>
<dbReference type="AlphaFoldDB" id="A0A267H4Q4"/>
<keyword evidence="27" id="KW-1185">Reference proteome</keyword>
<evidence type="ECO:0000256" key="7">
    <source>
        <dbReference type="ARBA" id="ARBA00022670"/>
    </source>
</evidence>
<evidence type="ECO:0000256" key="8">
    <source>
        <dbReference type="ARBA" id="ARBA00022692"/>
    </source>
</evidence>
<evidence type="ECO:0000256" key="10">
    <source>
        <dbReference type="ARBA" id="ARBA00022801"/>
    </source>
</evidence>
<keyword evidence="8 22" id="KW-0812">Transmembrane</keyword>
<evidence type="ECO:0000256" key="11">
    <source>
        <dbReference type="ARBA" id="ARBA00022833"/>
    </source>
</evidence>
<comment type="similarity">
    <text evidence="3 22">Belongs to the peptidase M1 family.</text>
</comment>
<reference evidence="26 27" key="1">
    <citation type="submission" date="2017-06" db="EMBL/GenBank/DDBJ databases">
        <title>A platform for efficient transgenesis in Macrostomum lignano, a flatworm model organism for stem cell research.</title>
        <authorList>
            <person name="Berezikov E."/>
        </authorList>
    </citation>
    <scope>NUCLEOTIDE SEQUENCE [LARGE SCALE GENOMIC DNA]</scope>
    <source>
        <strain evidence="26">DV1</strain>
        <tissue evidence="26">Whole organism</tissue>
    </source>
</reference>
<keyword evidence="15 22" id="KW-0482">Metalloprotease</keyword>
<evidence type="ECO:0000256" key="19">
    <source>
        <dbReference type="PIRSR" id="PIRSR634016-1"/>
    </source>
</evidence>
<protein>
    <recommendedName>
        <fullName evidence="22">Aminopeptidase</fullName>
        <ecNumber evidence="22">3.4.11.-</ecNumber>
    </recommendedName>
</protein>
<dbReference type="GO" id="GO:0042277">
    <property type="term" value="F:peptide binding"/>
    <property type="evidence" value="ECO:0007669"/>
    <property type="project" value="TreeGrafter"/>
</dbReference>
<dbReference type="GO" id="GO:0005615">
    <property type="term" value="C:extracellular space"/>
    <property type="evidence" value="ECO:0007669"/>
    <property type="project" value="TreeGrafter"/>
</dbReference>
<evidence type="ECO:0000256" key="5">
    <source>
        <dbReference type="ARBA" id="ARBA00022438"/>
    </source>
</evidence>
<evidence type="ECO:0000259" key="25">
    <source>
        <dbReference type="Pfam" id="PF17900"/>
    </source>
</evidence>
<comment type="caution">
    <text evidence="26">The sequence shown here is derived from an EMBL/GenBank/DDBJ whole genome shotgun (WGS) entry which is preliminary data.</text>
</comment>
<evidence type="ECO:0000259" key="24">
    <source>
        <dbReference type="Pfam" id="PF11838"/>
    </source>
</evidence>
<dbReference type="FunFam" id="1.25.50.20:FF:000001">
    <property type="entry name" value="Aminopeptidase"/>
    <property type="match status" value="1"/>
</dbReference>
<dbReference type="SUPFAM" id="SSF63737">
    <property type="entry name" value="Leukotriene A4 hydrolase N-terminal domain"/>
    <property type="match status" value="1"/>
</dbReference>
<dbReference type="Gene3D" id="1.10.390.10">
    <property type="entry name" value="Neutral Protease Domain 2"/>
    <property type="match status" value="1"/>
</dbReference>
<dbReference type="FunFam" id="2.60.40.1910:FF:000006">
    <property type="entry name" value="Aminopeptidase"/>
    <property type="match status" value="1"/>
</dbReference>
<evidence type="ECO:0000256" key="13">
    <source>
        <dbReference type="ARBA" id="ARBA00022968"/>
    </source>
</evidence>
<dbReference type="FunFam" id="1.10.390.10:FF:000006">
    <property type="entry name" value="Puromycin-sensitive aminopeptidase"/>
    <property type="match status" value="1"/>
</dbReference>
<gene>
    <name evidence="26" type="ORF">BOX15_Mlig032987g2</name>
</gene>
<feature type="site" description="Transition state stabilizer" evidence="21">
    <location>
        <position position="493"/>
    </location>
</feature>
<dbReference type="GO" id="GO:0005737">
    <property type="term" value="C:cytoplasm"/>
    <property type="evidence" value="ECO:0007669"/>
    <property type="project" value="TreeGrafter"/>
</dbReference>
<evidence type="ECO:0000256" key="16">
    <source>
        <dbReference type="ARBA" id="ARBA00023136"/>
    </source>
</evidence>
<evidence type="ECO:0000256" key="21">
    <source>
        <dbReference type="PIRSR" id="PIRSR634016-4"/>
    </source>
</evidence>
<evidence type="ECO:0000259" key="23">
    <source>
        <dbReference type="Pfam" id="PF01433"/>
    </source>
</evidence>
<evidence type="ECO:0000313" key="26">
    <source>
        <dbReference type="EMBL" id="PAA93271.1"/>
    </source>
</evidence>
<feature type="transmembrane region" description="Helical" evidence="22">
    <location>
        <begin position="40"/>
        <end position="61"/>
    </location>
</feature>
<evidence type="ECO:0000256" key="18">
    <source>
        <dbReference type="ARBA" id="ARBA00023180"/>
    </source>
</evidence>
<dbReference type="InterPro" id="IPR050344">
    <property type="entry name" value="Peptidase_M1_aminopeptidases"/>
</dbReference>
<dbReference type="OrthoDB" id="510539at2759"/>
<dbReference type="Gene3D" id="1.25.50.20">
    <property type="match status" value="1"/>
</dbReference>
<keyword evidence="5 22" id="KW-0031">Aminopeptidase</keyword>
<evidence type="ECO:0000256" key="6">
    <source>
        <dbReference type="ARBA" id="ARBA00022475"/>
    </source>
</evidence>
<keyword evidence="6" id="KW-1003">Cell membrane</keyword>
<keyword evidence="11 20" id="KW-0862">Zinc</keyword>
<dbReference type="Gene3D" id="2.60.40.1910">
    <property type="match status" value="1"/>
</dbReference>
<dbReference type="STRING" id="282301.A0A267H4Q4"/>
<keyword evidence="9 20" id="KW-0479">Metal-binding</keyword>
<feature type="binding site" evidence="20">
    <location>
        <position position="411"/>
    </location>
    <ligand>
        <name>Zn(2+)</name>
        <dbReference type="ChEBI" id="CHEBI:29105"/>
        <note>catalytic</note>
    </ligand>
</feature>
<comment type="subunit">
    <text evidence="4">Homodimer; disulfide-linked.</text>
</comment>
<dbReference type="GO" id="GO:0004230">
    <property type="term" value="F:glutamyl aminopeptidase activity"/>
    <property type="evidence" value="ECO:0007669"/>
    <property type="project" value="UniProtKB-EC"/>
</dbReference>
<dbReference type="SUPFAM" id="SSF55486">
    <property type="entry name" value="Metalloproteases ('zincins'), catalytic domain"/>
    <property type="match status" value="1"/>
</dbReference>
<dbReference type="InterPro" id="IPR001930">
    <property type="entry name" value="Peptidase_M1"/>
</dbReference>
<dbReference type="FunFam" id="2.60.40.1730:FF:000012">
    <property type="entry name" value="Aminopeptidase N"/>
    <property type="match status" value="1"/>
</dbReference>
<organism evidence="26 27">
    <name type="scientific">Macrostomum lignano</name>
    <dbReference type="NCBI Taxonomy" id="282301"/>
    <lineage>
        <taxon>Eukaryota</taxon>
        <taxon>Metazoa</taxon>
        <taxon>Spiralia</taxon>
        <taxon>Lophotrochozoa</taxon>
        <taxon>Platyhelminthes</taxon>
        <taxon>Rhabditophora</taxon>
        <taxon>Macrostomorpha</taxon>
        <taxon>Macrostomida</taxon>
        <taxon>Macrostomidae</taxon>
        <taxon>Macrostomum</taxon>
    </lineage>
</organism>
<name>A0A267H4Q4_9PLAT</name>
<feature type="active site" description="Proton acceptor" evidence="19">
    <location>
        <position position="408"/>
    </location>
</feature>
<dbReference type="InterPro" id="IPR024571">
    <property type="entry name" value="ERAP1-like_C_dom"/>
</dbReference>
<keyword evidence="13" id="KW-0735">Signal-anchor</keyword>
<evidence type="ECO:0000256" key="3">
    <source>
        <dbReference type="ARBA" id="ARBA00010136"/>
    </source>
</evidence>
<evidence type="ECO:0000256" key="17">
    <source>
        <dbReference type="ARBA" id="ARBA00023157"/>
    </source>
</evidence>
<dbReference type="GO" id="GO:0006508">
    <property type="term" value="P:proteolysis"/>
    <property type="evidence" value="ECO:0007669"/>
    <property type="project" value="UniProtKB-KW"/>
</dbReference>
<dbReference type="Proteomes" id="UP000215902">
    <property type="component" value="Unassembled WGS sequence"/>
</dbReference>
<evidence type="ECO:0000256" key="2">
    <source>
        <dbReference type="ARBA" id="ARBA00004401"/>
    </source>
</evidence>
<proteinExistence type="inferred from homology"/>
<dbReference type="GO" id="GO:0043171">
    <property type="term" value="P:peptide catabolic process"/>
    <property type="evidence" value="ECO:0007669"/>
    <property type="project" value="TreeGrafter"/>
</dbReference>
<dbReference type="InterPro" id="IPR014782">
    <property type="entry name" value="Peptidase_M1_dom"/>
</dbReference>
<keyword evidence="16 22" id="KW-0472">Membrane</keyword>
<evidence type="ECO:0000256" key="4">
    <source>
        <dbReference type="ARBA" id="ARBA00011748"/>
    </source>
</evidence>
<keyword evidence="17" id="KW-1015">Disulfide bond</keyword>
<dbReference type="CDD" id="cd09601">
    <property type="entry name" value="M1_APN-Q_like"/>
    <property type="match status" value="1"/>
</dbReference>
<feature type="domain" description="Peptidase M1 membrane alanine aminopeptidase" evidence="23">
    <location>
        <begin position="339"/>
        <end position="557"/>
    </location>
</feature>
<keyword evidence="14 22" id="KW-1133">Transmembrane helix</keyword>
<dbReference type="PANTHER" id="PTHR11533:SF276">
    <property type="entry name" value="GLUTAMYL AMINOPEPTIDASE"/>
    <property type="match status" value="1"/>
</dbReference>
<evidence type="ECO:0000256" key="15">
    <source>
        <dbReference type="ARBA" id="ARBA00023049"/>
    </source>
</evidence>
<dbReference type="GO" id="GO:0070006">
    <property type="term" value="F:metalloaminopeptidase activity"/>
    <property type="evidence" value="ECO:0007669"/>
    <property type="project" value="TreeGrafter"/>
</dbReference>
<comment type="cofactor">
    <cofactor evidence="20 22">
        <name>Zn(2+)</name>
        <dbReference type="ChEBI" id="CHEBI:29105"/>
    </cofactor>
    <text evidence="20 22">Binds 1 zinc ion per subunit.</text>
</comment>
<evidence type="ECO:0000256" key="14">
    <source>
        <dbReference type="ARBA" id="ARBA00022989"/>
    </source>
</evidence>
<dbReference type="Pfam" id="PF01433">
    <property type="entry name" value="Peptidase_M1"/>
    <property type="match status" value="1"/>
</dbReference>
<keyword evidence="18" id="KW-0325">Glycoprotein</keyword>
<evidence type="ECO:0000256" key="9">
    <source>
        <dbReference type="ARBA" id="ARBA00022723"/>
    </source>
</evidence>
<dbReference type="Pfam" id="PF17900">
    <property type="entry name" value="Peptidase_M1_N"/>
    <property type="match status" value="1"/>
</dbReference>
<dbReference type="EMBL" id="NIVC01000031">
    <property type="protein sequence ID" value="PAA93271.1"/>
    <property type="molecule type" value="Genomic_DNA"/>
</dbReference>
<evidence type="ECO:0000313" key="27">
    <source>
        <dbReference type="Proteomes" id="UP000215902"/>
    </source>
</evidence>
<keyword evidence="7 22" id="KW-0645">Protease</keyword>
<feature type="domain" description="ERAP1-like C-terminal" evidence="24">
    <location>
        <begin position="645"/>
        <end position="966"/>
    </location>
</feature>
<keyword evidence="12" id="KW-0106">Calcium</keyword>
<dbReference type="Pfam" id="PF11838">
    <property type="entry name" value="ERAP1_C"/>
    <property type="match status" value="1"/>
</dbReference>
<dbReference type="PRINTS" id="PR00756">
    <property type="entry name" value="ALADIPTASE"/>
</dbReference>
<evidence type="ECO:0000256" key="22">
    <source>
        <dbReference type="RuleBase" id="RU364040"/>
    </source>
</evidence>
<sequence>MKFNRKCTYTPRPSESVQGTMSIDGNESDVKGVFLSMKRLLGISGVVLLCVIIIPIIVYYAKPGCTAGARQLQVDQATTAALGTQLPPVKDVRLPLTVKPIHYNLILAPFIYSNNASEFYFTGSVNISVAVQSSTTNFKLHSHKLQIQTPRVVDSNGNNVAVASVEEDFARQWQSITMSEPLQAGTNYTIIVDRFRGPLERDLSGIYLSSYKELGIEKYLVASQMQATDARKTFPCFDEPAFKATFAVSIVRHQNFKAASNMPTMSSKHVLASDWFVSASGSDRMIKEDFRTTPRMSTYLLAILVSQFDYTYTTDTKNRVYGTWARPDRATSTECAKSIAKNITAFYERYFDIEYPLPKIDQATIPDFSAGAMENWGLIMYREAYLVCNPSIDKSTYLQLTVAIISHELGHMWFGNLVTPDWWDDIWLNEGFASFVEVLAMDQLHPDWDVDAQFVVDDLKRGLQSDGVQSSHPIYVEVNHPDEVNEIFDTITYSKGSSVLRMLYNSVGDSIFRIGVSKYLKQYNYSNTFHTALYQSLTSEARASGRNIDVGEFMDRWIKQMGYPVISCARQSNELSLFQKHFLISSSDAPTYGKTYSSPFDYTWIIPITAATSENISSWNGSQVSHLVHWMREKSQKFSINSTSWYLLNLRSTGFYRVNYDAGNWDALINQLLLNHSVFTPQDRARLIDDSFALAMVGQISYSIPLNMTKYMKNERHYAPWNSVLSSLAYIYSMLHRQSPQYGTFSAYMKSLILPIYNRTGVAQADSDSHLTRITREKIVKAACRYGIKQCAQYAQAEFQRYVSSNFTDKIVPDIRYTVMCRGVAMSDAEVWDNLYDAMLRETSPGVQNDILKALACTREPWLLNRYLLYTLDDGKIRRQDAALVVSSVASNPMGLQIMWDFLRGSWSSIQARQVGIFSLARYASSLGGFNSPERLREIREFLAANSNSLASAVRAFDNALESVRNNVRWMTDCLPAVMDWLNSQS</sequence>
<dbReference type="InterPro" id="IPR042097">
    <property type="entry name" value="Aminopeptidase_N-like_N_sf"/>
</dbReference>
<dbReference type="InterPro" id="IPR045357">
    <property type="entry name" value="Aminopeptidase_N-like_N"/>
</dbReference>
<accession>A0A267H4Q4</accession>
<feature type="binding site" evidence="20">
    <location>
        <position position="430"/>
    </location>
    <ligand>
        <name>Zn(2+)</name>
        <dbReference type="ChEBI" id="CHEBI:29105"/>
        <note>catalytic</note>
    </ligand>
</feature>
<evidence type="ECO:0000256" key="12">
    <source>
        <dbReference type="ARBA" id="ARBA00022837"/>
    </source>
</evidence>